<dbReference type="Gene3D" id="2.30.110.10">
    <property type="entry name" value="Electron Transport, Fmn-binding Protein, Chain A"/>
    <property type="match status" value="1"/>
</dbReference>
<accession>A0A7X6R148</accession>
<dbReference type="InterPro" id="IPR011576">
    <property type="entry name" value="Pyridox_Oxase_N"/>
</dbReference>
<dbReference type="AlphaFoldDB" id="A0A7X6R148"/>
<dbReference type="NCBIfam" id="TIGR03666">
    <property type="entry name" value="Rv2061_F420"/>
    <property type="match status" value="1"/>
</dbReference>
<reference evidence="3 4" key="1">
    <citation type="submission" date="2020-04" db="EMBL/GenBank/DDBJ databases">
        <title>MicrobeNet Type strains.</title>
        <authorList>
            <person name="Nicholson A.C."/>
        </authorList>
    </citation>
    <scope>NUCLEOTIDE SEQUENCE [LARGE SCALE GENOMIC DNA]</scope>
    <source>
        <strain evidence="3 4">DSM 44956</strain>
    </source>
</reference>
<organism evidence="3 4">
    <name type="scientific">Nocardia gamkensis</name>
    <dbReference type="NCBI Taxonomy" id="352869"/>
    <lineage>
        <taxon>Bacteria</taxon>
        <taxon>Bacillati</taxon>
        <taxon>Actinomycetota</taxon>
        <taxon>Actinomycetes</taxon>
        <taxon>Mycobacteriales</taxon>
        <taxon>Nocardiaceae</taxon>
        <taxon>Nocardia</taxon>
    </lineage>
</organism>
<dbReference type="Proteomes" id="UP000540698">
    <property type="component" value="Unassembled WGS sequence"/>
</dbReference>
<evidence type="ECO:0000256" key="1">
    <source>
        <dbReference type="ARBA" id="ARBA00023002"/>
    </source>
</evidence>
<dbReference type="PANTHER" id="PTHR35176:SF11">
    <property type="entry name" value="PYRIDOXAMINE 5'-PHOSPHATE OXIDASE FAMILY PROTEIN"/>
    <property type="match status" value="1"/>
</dbReference>
<name>A0A7X6R148_9NOCA</name>
<dbReference type="PANTHER" id="PTHR35176">
    <property type="entry name" value="HEME OXYGENASE HI_0854-RELATED"/>
    <property type="match status" value="1"/>
</dbReference>
<dbReference type="InterPro" id="IPR019965">
    <property type="entry name" value="PPOX_F420-dep_Rv2061_put"/>
</dbReference>
<keyword evidence="1" id="KW-0560">Oxidoreductase</keyword>
<dbReference type="GO" id="GO:0070967">
    <property type="term" value="F:coenzyme F420 binding"/>
    <property type="evidence" value="ECO:0007669"/>
    <property type="project" value="TreeGrafter"/>
</dbReference>
<evidence type="ECO:0000313" key="3">
    <source>
        <dbReference type="EMBL" id="NKY24821.1"/>
    </source>
</evidence>
<comment type="caution">
    <text evidence="3">The sequence shown here is derived from an EMBL/GenBank/DDBJ whole genome shotgun (WGS) entry which is preliminary data.</text>
</comment>
<dbReference type="RefSeq" id="WP_084499395.1">
    <property type="nucleotide sequence ID" value="NZ_JAAXOS010000001.1"/>
</dbReference>
<dbReference type="GO" id="GO:0005829">
    <property type="term" value="C:cytosol"/>
    <property type="evidence" value="ECO:0007669"/>
    <property type="project" value="TreeGrafter"/>
</dbReference>
<sequence>MTWNEMSQSRTVLLTTFKKDGTPVGTPVWVAPEGDRIVVWTNPKTWKVKRIRRNPDVTLQVCDGRGRPTAEEVLPGSARILDAEGTQRVRDLVASKYGLIGRLAIRGHKLLRGADASVGIAIDPRTAGDLP</sequence>
<gene>
    <name evidence="3" type="ORF">HGB38_01000</name>
</gene>
<proteinExistence type="predicted"/>
<evidence type="ECO:0000313" key="4">
    <source>
        <dbReference type="Proteomes" id="UP000540698"/>
    </source>
</evidence>
<evidence type="ECO:0000259" key="2">
    <source>
        <dbReference type="Pfam" id="PF01243"/>
    </source>
</evidence>
<dbReference type="GO" id="GO:0016627">
    <property type="term" value="F:oxidoreductase activity, acting on the CH-CH group of donors"/>
    <property type="evidence" value="ECO:0007669"/>
    <property type="project" value="TreeGrafter"/>
</dbReference>
<dbReference type="Pfam" id="PF01243">
    <property type="entry name" value="PNPOx_N"/>
    <property type="match status" value="1"/>
</dbReference>
<keyword evidence="4" id="KW-1185">Reference proteome</keyword>
<dbReference type="InterPro" id="IPR052019">
    <property type="entry name" value="F420H2_bilvrd_red/Heme_oxyg"/>
</dbReference>
<feature type="domain" description="Pyridoxamine 5'-phosphate oxidase N-terminal" evidence="2">
    <location>
        <begin position="7"/>
        <end position="98"/>
    </location>
</feature>
<dbReference type="EMBL" id="JAAXOS010000001">
    <property type="protein sequence ID" value="NKY24821.1"/>
    <property type="molecule type" value="Genomic_DNA"/>
</dbReference>
<dbReference type="InterPro" id="IPR012349">
    <property type="entry name" value="Split_barrel_FMN-bd"/>
</dbReference>
<protein>
    <submittedName>
        <fullName evidence="3">PPOX class F420-dependent oxidoreductase</fullName>
    </submittedName>
</protein>
<dbReference type="SUPFAM" id="SSF50475">
    <property type="entry name" value="FMN-binding split barrel"/>
    <property type="match status" value="1"/>
</dbReference>